<feature type="region of interest" description="Disordered" evidence="2">
    <location>
        <begin position="494"/>
        <end position="536"/>
    </location>
</feature>
<feature type="coiled-coil region" evidence="1">
    <location>
        <begin position="253"/>
        <end position="280"/>
    </location>
</feature>
<name>A0A0F9SHC5_9ZZZZ</name>
<protein>
    <submittedName>
        <fullName evidence="3">Uncharacterized protein</fullName>
    </submittedName>
</protein>
<proteinExistence type="predicted"/>
<gene>
    <name evidence="3" type="ORF">LCGC14_0471220</name>
</gene>
<comment type="caution">
    <text evidence="3">The sequence shown here is derived from an EMBL/GenBank/DDBJ whole genome shotgun (WGS) entry which is preliminary data.</text>
</comment>
<evidence type="ECO:0000256" key="1">
    <source>
        <dbReference type="SAM" id="Coils"/>
    </source>
</evidence>
<evidence type="ECO:0000313" key="3">
    <source>
        <dbReference type="EMBL" id="KKN66464.1"/>
    </source>
</evidence>
<accession>A0A0F9SHC5</accession>
<sequence>MLVVVVGLVLLPPSAARRGSRQILQSVDQAGLAWHEASSLLGNPFYRSPSGELSPLPARIKETRSGTIAQKSLRSPNPKALEVLKKGEAPVLEALEKHPKASPVDRAVGLQMLGRFDMLRGAYYQRQATQTRWRLSGEDPDDETDFVGVYQSLEVALAAANSVHRQAQAVAFFEVLAAADTSKIEEMKQDAHKRQETVRVQTAEKARQIAARQQTIATFEGQIDTRSAEAQTLRAASRDAETAAQGQPLRVKALAIEAKIHELRNKIAATQREADLLGQEHSHLLLQQSAAAKQIRDCDAALTVRRQEIAKQKANAQTARTKLDQAQQALGENVDALAAALDTLAAAEAQAVRSYQEALDHFEQAKGLAETVTPRILSEQAETRMAIGAILAGEIQLRDKVDHLAGQITWALATVQPPVDPAEMVGKVSSYLADRDAALAEAREQLTKAAAAFDQAIDEADSDRAWAYRAESATAQFSLYQLTGDAAHLTKAKQLHESARTDHPEIPPLAPGEAAVARPSGGAKPSAGGAGDPDEAAAKATTRRFMTNMNKVDKAAVLADMTDSGKAAMGVMMDLAQAFIDLDAAMVASYGAEAVEEAKTASGINPEMIDPLADPTSDEQLAKMTCQVDGDKAVCVVPDEPPPVVLVRQGGKWLVDMAATFSMPPEGLQMIIEMFTAQREIVRAAKGEIGPRTKPVEIYQQINEAMAAMMQGGEGG</sequence>
<keyword evidence="1" id="KW-0175">Coiled coil</keyword>
<organism evidence="3">
    <name type="scientific">marine sediment metagenome</name>
    <dbReference type="NCBI Taxonomy" id="412755"/>
    <lineage>
        <taxon>unclassified sequences</taxon>
        <taxon>metagenomes</taxon>
        <taxon>ecological metagenomes</taxon>
    </lineage>
</organism>
<reference evidence="3" key="1">
    <citation type="journal article" date="2015" name="Nature">
        <title>Complex archaea that bridge the gap between prokaryotes and eukaryotes.</title>
        <authorList>
            <person name="Spang A."/>
            <person name="Saw J.H."/>
            <person name="Jorgensen S.L."/>
            <person name="Zaremba-Niedzwiedzka K."/>
            <person name="Martijn J."/>
            <person name="Lind A.E."/>
            <person name="van Eijk R."/>
            <person name="Schleper C."/>
            <person name="Guy L."/>
            <person name="Ettema T.J."/>
        </authorList>
    </citation>
    <scope>NUCLEOTIDE SEQUENCE</scope>
</reference>
<evidence type="ECO:0000256" key="2">
    <source>
        <dbReference type="SAM" id="MobiDB-lite"/>
    </source>
</evidence>
<dbReference type="AlphaFoldDB" id="A0A0F9SHC5"/>
<feature type="compositionally biased region" description="Basic and acidic residues" evidence="2">
    <location>
        <begin position="494"/>
        <end position="505"/>
    </location>
</feature>
<dbReference type="EMBL" id="LAZR01000500">
    <property type="protein sequence ID" value="KKN66464.1"/>
    <property type="molecule type" value="Genomic_DNA"/>
</dbReference>